<gene>
    <name evidence="2" type="ORF">GCM10017774_13500</name>
</gene>
<proteinExistence type="predicted"/>
<evidence type="ECO:0000256" key="1">
    <source>
        <dbReference type="SAM" id="Phobius"/>
    </source>
</evidence>
<feature type="transmembrane region" description="Helical" evidence="1">
    <location>
        <begin position="58"/>
        <end position="75"/>
    </location>
</feature>
<keyword evidence="1" id="KW-1133">Transmembrane helix</keyword>
<name>A0ABQ3M4H3_9PSEU</name>
<evidence type="ECO:0000313" key="2">
    <source>
        <dbReference type="EMBL" id="GHH32499.1"/>
    </source>
</evidence>
<comment type="caution">
    <text evidence="2">The sequence shown here is derived from an EMBL/GenBank/DDBJ whole genome shotgun (WGS) entry which is preliminary data.</text>
</comment>
<reference evidence="3" key="1">
    <citation type="journal article" date="2019" name="Int. J. Syst. Evol. Microbiol.">
        <title>The Global Catalogue of Microorganisms (GCM) 10K type strain sequencing project: providing services to taxonomists for standard genome sequencing and annotation.</title>
        <authorList>
            <consortium name="The Broad Institute Genomics Platform"/>
            <consortium name="The Broad Institute Genome Sequencing Center for Infectious Disease"/>
            <person name="Wu L."/>
            <person name="Ma J."/>
        </authorList>
    </citation>
    <scope>NUCLEOTIDE SEQUENCE [LARGE SCALE GENOMIC DNA]</scope>
    <source>
        <strain evidence="3">CGMCC 4.7367</strain>
    </source>
</reference>
<feature type="transmembrane region" description="Helical" evidence="1">
    <location>
        <begin position="30"/>
        <end position="52"/>
    </location>
</feature>
<keyword evidence="1" id="KW-0812">Transmembrane</keyword>
<keyword evidence="3" id="KW-1185">Reference proteome</keyword>
<evidence type="ECO:0000313" key="3">
    <source>
        <dbReference type="Proteomes" id="UP000605568"/>
    </source>
</evidence>
<sequence length="83" mass="8778">MAPRRRNPGDTAAELVRHVIADGARTRRTIALIAVLTASVALLIAPVVGLLIASQSSGVAIGTTAAAGLGLNWWANRRRRLKR</sequence>
<dbReference type="Proteomes" id="UP000605568">
    <property type="component" value="Unassembled WGS sequence"/>
</dbReference>
<keyword evidence="1" id="KW-0472">Membrane</keyword>
<organism evidence="2 3">
    <name type="scientific">Lentzea cavernae</name>
    <dbReference type="NCBI Taxonomy" id="2020703"/>
    <lineage>
        <taxon>Bacteria</taxon>
        <taxon>Bacillati</taxon>
        <taxon>Actinomycetota</taxon>
        <taxon>Actinomycetes</taxon>
        <taxon>Pseudonocardiales</taxon>
        <taxon>Pseudonocardiaceae</taxon>
        <taxon>Lentzea</taxon>
    </lineage>
</organism>
<accession>A0ABQ3M4H3</accession>
<protein>
    <submittedName>
        <fullName evidence="2">Uncharacterized protein</fullName>
    </submittedName>
</protein>
<dbReference type="EMBL" id="BNAR01000002">
    <property type="protein sequence ID" value="GHH32499.1"/>
    <property type="molecule type" value="Genomic_DNA"/>
</dbReference>